<keyword evidence="1" id="KW-0812">Transmembrane</keyword>
<gene>
    <name evidence="3" type="ORF">C8Q71DRAFT_252885</name>
</gene>
<name>A0ABQ8K5X0_9APHY</name>
<feature type="transmembrane region" description="Helical" evidence="1">
    <location>
        <begin position="89"/>
        <end position="111"/>
    </location>
</feature>
<keyword evidence="4" id="KW-1185">Reference proteome</keyword>
<organism evidence="3 4">
    <name type="scientific">Rhodofomes roseus</name>
    <dbReference type="NCBI Taxonomy" id="34475"/>
    <lineage>
        <taxon>Eukaryota</taxon>
        <taxon>Fungi</taxon>
        <taxon>Dikarya</taxon>
        <taxon>Basidiomycota</taxon>
        <taxon>Agaricomycotina</taxon>
        <taxon>Agaricomycetes</taxon>
        <taxon>Polyporales</taxon>
        <taxon>Rhodofomes</taxon>
    </lineage>
</organism>
<keyword evidence="1" id="KW-1133">Transmembrane helix</keyword>
<evidence type="ECO:0000256" key="1">
    <source>
        <dbReference type="SAM" id="Phobius"/>
    </source>
</evidence>
<feature type="transmembrane region" description="Helical" evidence="1">
    <location>
        <begin position="123"/>
        <end position="145"/>
    </location>
</feature>
<dbReference type="PANTHER" id="PTHR40465:SF1">
    <property type="entry name" value="DUF6534 DOMAIN-CONTAINING PROTEIN"/>
    <property type="match status" value="1"/>
</dbReference>
<feature type="transmembrane region" description="Helical" evidence="1">
    <location>
        <begin position="20"/>
        <end position="40"/>
    </location>
</feature>
<evidence type="ECO:0000313" key="4">
    <source>
        <dbReference type="Proteomes" id="UP000814176"/>
    </source>
</evidence>
<dbReference type="EMBL" id="JADCUA010000021">
    <property type="protein sequence ID" value="KAH9832462.1"/>
    <property type="molecule type" value="Genomic_DNA"/>
</dbReference>
<dbReference type="InterPro" id="IPR045339">
    <property type="entry name" value="DUF6534"/>
</dbReference>
<dbReference type="GeneID" id="71998050"/>
<dbReference type="PANTHER" id="PTHR40465">
    <property type="entry name" value="CHROMOSOME 1, WHOLE GENOME SHOTGUN SEQUENCE"/>
    <property type="match status" value="1"/>
</dbReference>
<feature type="transmembrane region" description="Helical" evidence="1">
    <location>
        <begin position="165"/>
        <end position="188"/>
    </location>
</feature>
<dbReference type="Proteomes" id="UP000814176">
    <property type="component" value="Unassembled WGS sequence"/>
</dbReference>
<proteinExistence type="predicted"/>
<dbReference type="RefSeq" id="XP_047775380.1">
    <property type="nucleotide sequence ID" value="XM_047917318.1"/>
</dbReference>
<protein>
    <recommendedName>
        <fullName evidence="2">DUF6534 domain-containing protein</fullName>
    </recommendedName>
</protein>
<feature type="transmembrane region" description="Helical" evidence="1">
    <location>
        <begin position="52"/>
        <end position="77"/>
    </location>
</feature>
<reference evidence="3 4" key="1">
    <citation type="journal article" date="2021" name="Environ. Microbiol.">
        <title>Gene family expansions and transcriptome signatures uncover fungal adaptations to wood decay.</title>
        <authorList>
            <person name="Hage H."/>
            <person name="Miyauchi S."/>
            <person name="Viragh M."/>
            <person name="Drula E."/>
            <person name="Min B."/>
            <person name="Chaduli D."/>
            <person name="Navarro D."/>
            <person name="Favel A."/>
            <person name="Norest M."/>
            <person name="Lesage-Meessen L."/>
            <person name="Balint B."/>
            <person name="Merenyi Z."/>
            <person name="de Eugenio L."/>
            <person name="Morin E."/>
            <person name="Martinez A.T."/>
            <person name="Baldrian P."/>
            <person name="Stursova M."/>
            <person name="Martinez M.J."/>
            <person name="Novotny C."/>
            <person name="Magnuson J.K."/>
            <person name="Spatafora J.W."/>
            <person name="Maurice S."/>
            <person name="Pangilinan J."/>
            <person name="Andreopoulos W."/>
            <person name="LaButti K."/>
            <person name="Hundley H."/>
            <person name="Na H."/>
            <person name="Kuo A."/>
            <person name="Barry K."/>
            <person name="Lipzen A."/>
            <person name="Henrissat B."/>
            <person name="Riley R."/>
            <person name="Ahrendt S."/>
            <person name="Nagy L.G."/>
            <person name="Grigoriev I.V."/>
            <person name="Martin F."/>
            <person name="Rosso M.N."/>
        </authorList>
    </citation>
    <scope>NUCLEOTIDE SEQUENCE [LARGE SCALE GENOMIC DNA]</scope>
    <source>
        <strain evidence="3 4">CIRM-BRFM 1785</strain>
    </source>
</reference>
<comment type="caution">
    <text evidence="3">The sequence shown here is derived from an EMBL/GenBank/DDBJ whole genome shotgun (WGS) entry which is preliminary data.</text>
</comment>
<dbReference type="Pfam" id="PF20152">
    <property type="entry name" value="DUF6534"/>
    <property type="match status" value="1"/>
</dbReference>
<evidence type="ECO:0000313" key="3">
    <source>
        <dbReference type="EMBL" id="KAH9832462.1"/>
    </source>
</evidence>
<sequence length="326" mass="35763">MSATSTERSDLAILAGPKLLGYFFNWALLGVLTIQSYLYHINFPRDPLLLQCLVYGMLVFEWVQTGLVTGVAFQIFVYNYGDLASLTKIYYAWFFVDVMCAIVSMAVQLFFAWRIYVLAKSKVVAGVISLISLLQGCSGIALGALLKDTPSTADVTASHRVTIVLNIWIIGSAVVDVLIAVTMTILMLKLRRGTTVVHTERMINKIIRLVVETGSLTASVAIVTLVLCTRLPGTQYYETTLYVLTKLYANTFLANLVSRAFLEAFGQGASESVSDRTVSFAIPITTVSESSGTRLEMREVNNSNDHLPDAVNYQEAKVLPTALATV</sequence>
<keyword evidence="1" id="KW-0472">Membrane</keyword>
<evidence type="ECO:0000259" key="2">
    <source>
        <dbReference type="Pfam" id="PF20152"/>
    </source>
</evidence>
<feature type="transmembrane region" description="Helical" evidence="1">
    <location>
        <begin position="209"/>
        <end position="227"/>
    </location>
</feature>
<accession>A0ABQ8K5X0</accession>
<feature type="domain" description="DUF6534" evidence="2">
    <location>
        <begin position="172"/>
        <end position="260"/>
    </location>
</feature>